<dbReference type="Pfam" id="PF07699">
    <property type="entry name" value="Ephrin_rec_like"/>
    <property type="match status" value="1"/>
</dbReference>
<keyword evidence="1" id="KW-0472">Membrane</keyword>
<dbReference type="InterPro" id="IPR011641">
    <property type="entry name" value="Tyr-kin_ephrin_A/B_rcpt-like"/>
</dbReference>
<dbReference type="PANTHER" id="PTHR46967">
    <property type="entry name" value="INSULIN-LIKE GROWTH FACTOR BINDING PROTEIN,N-TERMINAL"/>
    <property type="match status" value="1"/>
</dbReference>
<evidence type="ECO:0000256" key="1">
    <source>
        <dbReference type="SAM" id="Phobius"/>
    </source>
</evidence>
<feature type="chain" id="PRO_5047321520" description="Tyrosine-protein kinase ephrin type A/B receptor-like domain-containing protein" evidence="2">
    <location>
        <begin position="23"/>
        <end position="531"/>
    </location>
</feature>
<gene>
    <name evidence="4" type="ORF">PEVE_00038880</name>
</gene>
<evidence type="ECO:0000313" key="4">
    <source>
        <dbReference type="EMBL" id="CAH3031494.1"/>
    </source>
</evidence>
<dbReference type="InterPro" id="IPR011050">
    <property type="entry name" value="Pectin_lyase_fold/virulence"/>
</dbReference>
<dbReference type="SUPFAM" id="SSF57184">
    <property type="entry name" value="Growth factor receptor domain"/>
    <property type="match status" value="1"/>
</dbReference>
<dbReference type="Gene3D" id="2.10.50.10">
    <property type="entry name" value="Tumor Necrosis Factor Receptor, subunit A, domain 2"/>
    <property type="match status" value="1"/>
</dbReference>
<organism evidence="4 5">
    <name type="scientific">Porites evermanni</name>
    <dbReference type="NCBI Taxonomy" id="104178"/>
    <lineage>
        <taxon>Eukaryota</taxon>
        <taxon>Metazoa</taxon>
        <taxon>Cnidaria</taxon>
        <taxon>Anthozoa</taxon>
        <taxon>Hexacorallia</taxon>
        <taxon>Scleractinia</taxon>
        <taxon>Fungiina</taxon>
        <taxon>Poritidae</taxon>
        <taxon>Porites</taxon>
    </lineage>
</organism>
<evidence type="ECO:0000259" key="3">
    <source>
        <dbReference type="Pfam" id="PF07699"/>
    </source>
</evidence>
<keyword evidence="1" id="KW-0812">Transmembrane</keyword>
<protein>
    <recommendedName>
        <fullName evidence="3">Tyrosine-protein kinase ephrin type A/B receptor-like domain-containing protein</fullName>
    </recommendedName>
</protein>
<evidence type="ECO:0000256" key="2">
    <source>
        <dbReference type="SAM" id="SignalP"/>
    </source>
</evidence>
<dbReference type="EMBL" id="CALNXI010000672">
    <property type="protein sequence ID" value="CAH3031494.1"/>
    <property type="molecule type" value="Genomic_DNA"/>
</dbReference>
<dbReference type="Proteomes" id="UP001159427">
    <property type="component" value="Unassembled WGS sequence"/>
</dbReference>
<keyword evidence="2" id="KW-0732">Signal</keyword>
<dbReference type="Gene3D" id="2.160.20.10">
    <property type="entry name" value="Single-stranded right-handed beta-helix, Pectin lyase-like"/>
    <property type="match status" value="1"/>
</dbReference>
<dbReference type="SUPFAM" id="SSF51126">
    <property type="entry name" value="Pectin lyase-like"/>
    <property type="match status" value="1"/>
</dbReference>
<keyword evidence="1" id="KW-1133">Transmembrane helix</keyword>
<feature type="signal peptide" evidence="2">
    <location>
        <begin position="1"/>
        <end position="22"/>
    </location>
</feature>
<evidence type="ECO:0000313" key="5">
    <source>
        <dbReference type="Proteomes" id="UP001159427"/>
    </source>
</evidence>
<name>A0ABN8MMK5_9CNID</name>
<feature type="domain" description="Tyrosine-protein kinase ephrin type A/B receptor-like" evidence="3">
    <location>
        <begin position="397"/>
        <end position="442"/>
    </location>
</feature>
<dbReference type="PANTHER" id="PTHR46967:SF2">
    <property type="entry name" value="SUSHI, VON WILLEBRAND FACTOR TYPE A, EGF AND PENTRAXIN DOMAIN-CONTAINING PROTEIN 1-LIKE"/>
    <property type="match status" value="1"/>
</dbReference>
<dbReference type="InterPro" id="IPR009030">
    <property type="entry name" value="Growth_fac_rcpt_cys_sf"/>
</dbReference>
<proteinExistence type="predicted"/>
<accession>A0ABN8MMK5</accession>
<keyword evidence="5" id="KW-1185">Reference proteome</keyword>
<comment type="caution">
    <text evidence="4">The sequence shown here is derived from an EMBL/GenBank/DDBJ whole genome shotgun (WGS) entry which is preliminary data.</text>
</comment>
<dbReference type="SMART" id="SM01411">
    <property type="entry name" value="Ephrin_rec_like"/>
    <property type="match status" value="1"/>
</dbReference>
<feature type="transmembrane region" description="Helical" evidence="1">
    <location>
        <begin position="459"/>
        <end position="483"/>
    </location>
</feature>
<dbReference type="InterPro" id="IPR012334">
    <property type="entry name" value="Pectin_lyas_fold"/>
</dbReference>
<sequence length="531" mass="57961">MKATMEFRTIFMFLPVLPMISLQDGDLRAPCPVFTENSVFVNATAGDDSRNCGSIESPCKTISYAVNQTLEYSSVLINISWGVYEEERSIKIDCGRSKLQRISVWGQRQGENVVQVDVSFDVQLCKMSIIDLHWKKGSPVLHKALLSDLTICQSTMDETDISILGSSSNIVLQDSSIANSSGYKQMLPILSVNSFLGYHTQLQIKYCNFSANNGSIIFIANLQASIINSHFEGNKEFSPGRKIITSQFSHLIVSTSRFISNSGTLLGIKSSGSLNLSESLFVRNKGLNGSVIVMEGVSRSVVKDCVFQDSSSSKEGPVMRIKDSNTSASLENCNFSCNAVHSNVFLPPVLSPGVDQVTCDNCTVDRNCPVHCAPGEFLESNILCKPCPVGSYSPGVVMNKTVEKCTSCPAGTYGSKERAKTCTLCGKDTFSSKEGSTFCSKCKNDCFTSGRGQASCSKLTVGFITLIVLVGLLITVPLVILLLRRPQANPEFNNYSICFQREDRSRLLGKRNKRNFSIQEGDEDSVSGLLT</sequence>
<reference evidence="4 5" key="1">
    <citation type="submission" date="2022-05" db="EMBL/GenBank/DDBJ databases">
        <authorList>
            <consortium name="Genoscope - CEA"/>
            <person name="William W."/>
        </authorList>
    </citation>
    <scope>NUCLEOTIDE SEQUENCE [LARGE SCALE GENOMIC DNA]</scope>
</reference>